<keyword evidence="8 21" id="KW-0347">Helicase</keyword>
<dbReference type="Pfam" id="PF09382">
    <property type="entry name" value="RQC"/>
    <property type="match status" value="1"/>
</dbReference>
<dbReference type="Gene3D" id="1.10.10.10">
    <property type="entry name" value="Winged helix-like DNA-binding domain superfamily/Winged helix DNA-binding domain"/>
    <property type="match status" value="1"/>
</dbReference>
<dbReference type="SUPFAM" id="SSF46785">
    <property type="entry name" value="Winged helix' DNA-binding domain"/>
    <property type="match status" value="1"/>
</dbReference>
<sequence length="718" mass="81774">MYGQAVEMLQHYYGYQDFRPGQKQIIQNILNRNNTLGVMPTGGGKSICYQIPALLLDGVTIVVSPLISLMKDQVDTLNSIGVKATYINSSLSFSEVQHRLGLIEQGEVKLVYLAPERLDSYDFVNAIQHIEISLVAVDEAHCMSQWGHDFRPSYREVGTFIQRLAGNPIIAAFTATATKEVIHDISSILNIDADFTFVTGFTRENLTFSVLRGVNKESFLKKYLKANKDEAGIVYASTRKEVDQLYGLLSETGYAVGKYHAGLSEEERKQFQDDFLFDQVKIMVATNAFGMGIDKSNVRFVVHYNMPKTVEAYYQEAGRAGRDGEASECVLLFNARDVQLQKFLIEESIRSPERKQQEYQKLQSMMDYCYTQQCLQSYIVRYFGETTQKDCGKCSNCSDEYVEQDITLEAQKIFSCIHRMNERFGATLVAKVLKGSKDKRIQQFRFEQLPTYGLMSNYTEKELVDLINILIAEGYLYLTEGQYPIVKLGSRAVPVLKNQEKVLLKLKETVERISENSDLFEALRALRKKVAEEAGIPPYVVFSDSTLREMSKFYPQDKDAMLGIKGVGEQKYEKFGRLFEEEIIRFVTENGIEMDTSSNLMESSQRKPSPVSTRNKATTGEPSHLITYKLFMEGLSIKEIAKEREMSTITIQNHLFKCAEEEDVVIDWDVFIPQEYEKAIIQAVEEAGAEKLKPIKEALPEEIDYMAIKAVMIKHQMI</sequence>
<dbReference type="InterPro" id="IPR036390">
    <property type="entry name" value="WH_DNA-bd_sf"/>
</dbReference>
<dbReference type="NCBIfam" id="TIGR00614">
    <property type="entry name" value="recQ_fam"/>
    <property type="match status" value="1"/>
</dbReference>
<evidence type="ECO:0000256" key="6">
    <source>
        <dbReference type="ARBA" id="ARBA00022763"/>
    </source>
</evidence>
<dbReference type="SMART" id="SM00487">
    <property type="entry name" value="DEXDc"/>
    <property type="match status" value="1"/>
</dbReference>
<feature type="region of interest" description="Disordered" evidence="17">
    <location>
        <begin position="597"/>
        <end position="619"/>
    </location>
</feature>
<dbReference type="Pfam" id="PF14493">
    <property type="entry name" value="HTH_40"/>
    <property type="match status" value="1"/>
</dbReference>
<dbReference type="InterPro" id="IPR010997">
    <property type="entry name" value="HRDC-like_sf"/>
</dbReference>
<reference evidence="21 22" key="1">
    <citation type="submission" date="2021-01" db="EMBL/GenBank/DDBJ databases">
        <title>Genomic Encyclopedia of Type Strains, Phase IV (KMG-IV): sequencing the most valuable type-strain genomes for metagenomic binning, comparative biology and taxonomic classification.</title>
        <authorList>
            <person name="Goeker M."/>
        </authorList>
    </citation>
    <scope>NUCLEOTIDE SEQUENCE [LARGE SCALE GENOMIC DNA]</scope>
    <source>
        <strain evidence="21 22">DSM 25879</strain>
    </source>
</reference>
<dbReference type="SMART" id="SM00956">
    <property type="entry name" value="RQC"/>
    <property type="match status" value="1"/>
</dbReference>
<evidence type="ECO:0000256" key="5">
    <source>
        <dbReference type="ARBA" id="ARBA00022741"/>
    </source>
</evidence>
<evidence type="ECO:0000256" key="14">
    <source>
        <dbReference type="ARBA" id="ARBA00023235"/>
    </source>
</evidence>
<dbReference type="GO" id="GO:0003678">
    <property type="term" value="F:DNA helicase activity"/>
    <property type="evidence" value="ECO:0007669"/>
    <property type="project" value="UniProtKB-EC"/>
</dbReference>
<dbReference type="SMART" id="SM00490">
    <property type="entry name" value="HELICc"/>
    <property type="match status" value="1"/>
</dbReference>
<dbReference type="SUPFAM" id="SSF52540">
    <property type="entry name" value="P-loop containing nucleoside triphosphate hydrolases"/>
    <property type="match status" value="1"/>
</dbReference>
<dbReference type="Pfam" id="PF00270">
    <property type="entry name" value="DEAD"/>
    <property type="match status" value="1"/>
</dbReference>
<dbReference type="NCBIfam" id="TIGR01389">
    <property type="entry name" value="recQ"/>
    <property type="match status" value="1"/>
</dbReference>
<dbReference type="PANTHER" id="PTHR13710:SF105">
    <property type="entry name" value="ATP-DEPENDENT DNA HELICASE Q1"/>
    <property type="match status" value="1"/>
</dbReference>
<evidence type="ECO:0000256" key="2">
    <source>
        <dbReference type="ARBA" id="ARBA00001947"/>
    </source>
</evidence>
<keyword evidence="13" id="KW-0234">DNA repair</keyword>
<evidence type="ECO:0000256" key="10">
    <source>
        <dbReference type="ARBA" id="ARBA00022840"/>
    </source>
</evidence>
<feature type="domain" description="Helicase C-terminal" evidence="20">
    <location>
        <begin position="219"/>
        <end position="366"/>
    </location>
</feature>
<evidence type="ECO:0000256" key="3">
    <source>
        <dbReference type="ARBA" id="ARBA00005446"/>
    </source>
</evidence>
<comment type="cofactor">
    <cofactor evidence="2">
        <name>Zn(2+)</name>
        <dbReference type="ChEBI" id="CHEBI:29105"/>
    </cofactor>
</comment>
<dbReference type="EMBL" id="JAFBED010000002">
    <property type="protein sequence ID" value="MBM7619282.1"/>
    <property type="molecule type" value="Genomic_DNA"/>
</dbReference>
<dbReference type="InterPro" id="IPR002121">
    <property type="entry name" value="HRDC_dom"/>
</dbReference>
<dbReference type="InterPro" id="IPR044876">
    <property type="entry name" value="HRDC_dom_sf"/>
</dbReference>
<dbReference type="InterPro" id="IPR004589">
    <property type="entry name" value="DNA_helicase_ATP-dep_RecQ"/>
</dbReference>
<dbReference type="InterPro" id="IPR006293">
    <property type="entry name" value="DNA_helicase_ATP-dep_RecQ_bac"/>
</dbReference>
<organism evidence="21 22">
    <name type="scientific">Sutcliffiella tianshenii</name>
    <dbReference type="NCBI Taxonomy" id="1463404"/>
    <lineage>
        <taxon>Bacteria</taxon>
        <taxon>Bacillati</taxon>
        <taxon>Bacillota</taxon>
        <taxon>Bacilli</taxon>
        <taxon>Bacillales</taxon>
        <taxon>Bacillaceae</taxon>
        <taxon>Sutcliffiella</taxon>
    </lineage>
</organism>
<dbReference type="InterPro" id="IPR001650">
    <property type="entry name" value="Helicase_C-like"/>
</dbReference>
<evidence type="ECO:0000256" key="9">
    <source>
        <dbReference type="ARBA" id="ARBA00022833"/>
    </source>
</evidence>
<dbReference type="InterPro" id="IPR032284">
    <property type="entry name" value="RecQ_Zn-bd"/>
</dbReference>
<dbReference type="PROSITE" id="PS51194">
    <property type="entry name" value="HELICASE_CTER"/>
    <property type="match status" value="1"/>
</dbReference>
<dbReference type="Pfam" id="PF16124">
    <property type="entry name" value="RecQ_Zn_bind"/>
    <property type="match status" value="1"/>
</dbReference>
<evidence type="ECO:0000256" key="7">
    <source>
        <dbReference type="ARBA" id="ARBA00022801"/>
    </source>
</evidence>
<dbReference type="PANTHER" id="PTHR13710">
    <property type="entry name" value="DNA HELICASE RECQ FAMILY MEMBER"/>
    <property type="match status" value="1"/>
</dbReference>
<comment type="similarity">
    <text evidence="3">Belongs to the helicase family. RecQ subfamily.</text>
</comment>
<comment type="caution">
    <text evidence="21">The sequence shown here is derived from an EMBL/GenBank/DDBJ whole genome shotgun (WGS) entry which is preliminary data.</text>
</comment>
<comment type="catalytic activity">
    <reaction evidence="15">
        <text>Couples ATP hydrolysis with the unwinding of duplex DNA by translocating in the 3'-5' direction.</text>
        <dbReference type="EC" id="5.6.2.4"/>
    </reaction>
</comment>
<keyword evidence="10" id="KW-0067">ATP-binding</keyword>
<dbReference type="InterPro" id="IPR014001">
    <property type="entry name" value="Helicase_ATP-bd"/>
</dbReference>
<name>A0ABS2NXC3_9BACI</name>
<evidence type="ECO:0000259" key="18">
    <source>
        <dbReference type="PROSITE" id="PS50967"/>
    </source>
</evidence>
<keyword evidence="4" id="KW-0479">Metal-binding</keyword>
<dbReference type="SUPFAM" id="SSF47819">
    <property type="entry name" value="HRDC-like"/>
    <property type="match status" value="1"/>
</dbReference>
<evidence type="ECO:0000256" key="11">
    <source>
        <dbReference type="ARBA" id="ARBA00023125"/>
    </source>
</evidence>
<protein>
    <recommendedName>
        <fullName evidence="16">DNA helicase RecQ</fullName>
        <ecNumber evidence="16">5.6.2.4</ecNumber>
    </recommendedName>
</protein>
<evidence type="ECO:0000256" key="4">
    <source>
        <dbReference type="ARBA" id="ARBA00022723"/>
    </source>
</evidence>
<dbReference type="PROSITE" id="PS50967">
    <property type="entry name" value="HRDC"/>
    <property type="match status" value="1"/>
</dbReference>
<feature type="domain" description="Helicase ATP-binding" evidence="19">
    <location>
        <begin position="26"/>
        <end position="195"/>
    </location>
</feature>
<proteinExistence type="inferred from homology"/>
<dbReference type="InterPro" id="IPR029491">
    <property type="entry name" value="Helicase_HTH"/>
</dbReference>
<dbReference type="PROSITE" id="PS51192">
    <property type="entry name" value="HELICASE_ATP_BIND_1"/>
    <property type="match status" value="1"/>
</dbReference>
<keyword evidence="6" id="KW-0227">DNA damage</keyword>
<evidence type="ECO:0000256" key="8">
    <source>
        <dbReference type="ARBA" id="ARBA00022806"/>
    </source>
</evidence>
<evidence type="ECO:0000259" key="19">
    <source>
        <dbReference type="PROSITE" id="PS51192"/>
    </source>
</evidence>
<dbReference type="SMART" id="SM00341">
    <property type="entry name" value="HRDC"/>
    <property type="match status" value="1"/>
</dbReference>
<evidence type="ECO:0000256" key="17">
    <source>
        <dbReference type="SAM" id="MobiDB-lite"/>
    </source>
</evidence>
<dbReference type="Gene3D" id="1.10.150.80">
    <property type="entry name" value="HRDC domain"/>
    <property type="match status" value="1"/>
</dbReference>
<keyword evidence="5" id="KW-0547">Nucleotide-binding</keyword>
<comment type="cofactor">
    <cofactor evidence="1">
        <name>Mg(2+)</name>
        <dbReference type="ChEBI" id="CHEBI:18420"/>
    </cofactor>
</comment>
<dbReference type="GO" id="GO:0016787">
    <property type="term" value="F:hydrolase activity"/>
    <property type="evidence" value="ECO:0007669"/>
    <property type="project" value="UniProtKB-KW"/>
</dbReference>
<evidence type="ECO:0000259" key="20">
    <source>
        <dbReference type="PROSITE" id="PS51194"/>
    </source>
</evidence>
<keyword evidence="14" id="KW-0413">Isomerase</keyword>
<accession>A0ABS2NXC3</accession>
<evidence type="ECO:0000313" key="22">
    <source>
        <dbReference type="Proteomes" id="UP000737402"/>
    </source>
</evidence>
<dbReference type="InterPro" id="IPR011545">
    <property type="entry name" value="DEAD/DEAH_box_helicase_dom"/>
</dbReference>
<evidence type="ECO:0000256" key="12">
    <source>
        <dbReference type="ARBA" id="ARBA00023172"/>
    </source>
</evidence>
<dbReference type="RefSeq" id="WP_204414235.1">
    <property type="nucleotide sequence ID" value="NZ_JAFBED010000002.1"/>
</dbReference>
<dbReference type="CDD" id="cd17920">
    <property type="entry name" value="DEXHc_RecQ"/>
    <property type="match status" value="1"/>
</dbReference>
<dbReference type="InterPro" id="IPR018982">
    <property type="entry name" value="RQC_domain"/>
</dbReference>
<evidence type="ECO:0000313" key="21">
    <source>
        <dbReference type="EMBL" id="MBM7619282.1"/>
    </source>
</evidence>
<dbReference type="Pfam" id="PF00271">
    <property type="entry name" value="Helicase_C"/>
    <property type="match status" value="1"/>
</dbReference>
<evidence type="ECO:0000256" key="1">
    <source>
        <dbReference type="ARBA" id="ARBA00001946"/>
    </source>
</evidence>
<evidence type="ECO:0000256" key="16">
    <source>
        <dbReference type="NCBIfam" id="TIGR01389"/>
    </source>
</evidence>
<keyword evidence="11" id="KW-0238">DNA-binding</keyword>
<dbReference type="Pfam" id="PF00570">
    <property type="entry name" value="HRDC"/>
    <property type="match status" value="1"/>
</dbReference>
<dbReference type="InterPro" id="IPR036388">
    <property type="entry name" value="WH-like_DNA-bd_sf"/>
</dbReference>
<keyword evidence="7 21" id="KW-0378">Hydrolase</keyword>
<feature type="domain" description="HRDC" evidence="18">
    <location>
        <begin position="513"/>
        <end position="593"/>
    </location>
</feature>
<evidence type="ECO:0000256" key="13">
    <source>
        <dbReference type="ARBA" id="ARBA00023204"/>
    </source>
</evidence>
<gene>
    <name evidence="21" type="ORF">JOC95_001131</name>
</gene>
<keyword evidence="12" id="KW-0233">DNA recombination</keyword>
<dbReference type="Gene3D" id="3.40.50.300">
    <property type="entry name" value="P-loop containing nucleotide triphosphate hydrolases"/>
    <property type="match status" value="2"/>
</dbReference>
<dbReference type="EC" id="5.6.2.4" evidence="16"/>
<dbReference type="InterPro" id="IPR027417">
    <property type="entry name" value="P-loop_NTPase"/>
</dbReference>
<evidence type="ECO:0000256" key="15">
    <source>
        <dbReference type="ARBA" id="ARBA00034617"/>
    </source>
</evidence>
<dbReference type="CDD" id="cd18794">
    <property type="entry name" value="SF2_C_RecQ"/>
    <property type="match status" value="1"/>
</dbReference>
<keyword evidence="9" id="KW-0862">Zinc</keyword>
<keyword evidence="22" id="KW-1185">Reference proteome</keyword>
<dbReference type="Proteomes" id="UP000737402">
    <property type="component" value="Unassembled WGS sequence"/>
</dbReference>